<keyword evidence="7" id="KW-1133">Transmembrane helix</keyword>
<dbReference type="Gene3D" id="3.40.50.300">
    <property type="entry name" value="P-loop containing nucleotide triphosphate hydrolases"/>
    <property type="match status" value="1"/>
</dbReference>
<dbReference type="PROSITE" id="PS50885">
    <property type="entry name" value="HAMP"/>
    <property type="match status" value="1"/>
</dbReference>
<dbReference type="InterPro" id="IPR025944">
    <property type="entry name" value="Sigma_54_int_dom_CS"/>
</dbReference>
<feature type="domain" description="Sigma-54 factor interaction" evidence="8">
    <location>
        <begin position="424"/>
        <end position="653"/>
    </location>
</feature>
<dbReference type="GO" id="GO:0007165">
    <property type="term" value="P:signal transduction"/>
    <property type="evidence" value="ECO:0007669"/>
    <property type="project" value="InterPro"/>
</dbReference>
<keyword evidence="2" id="KW-0067">ATP-binding</keyword>
<dbReference type="CDD" id="cd18773">
    <property type="entry name" value="PDC1_HK_sensor"/>
    <property type="match status" value="1"/>
</dbReference>
<feature type="domain" description="HAMP" evidence="9">
    <location>
        <begin position="186"/>
        <end position="238"/>
    </location>
</feature>
<organism evidence="10 11">
    <name type="scientific">Desulfomonile tiedjei</name>
    <dbReference type="NCBI Taxonomy" id="2358"/>
    <lineage>
        <taxon>Bacteria</taxon>
        <taxon>Pseudomonadati</taxon>
        <taxon>Thermodesulfobacteriota</taxon>
        <taxon>Desulfomonilia</taxon>
        <taxon>Desulfomonilales</taxon>
        <taxon>Desulfomonilaceae</taxon>
        <taxon>Desulfomonile</taxon>
    </lineage>
</organism>
<evidence type="ECO:0000256" key="6">
    <source>
        <dbReference type="ARBA" id="ARBA00023163"/>
    </source>
</evidence>
<dbReference type="InterPro" id="IPR002197">
    <property type="entry name" value="HTH_Fis"/>
</dbReference>
<dbReference type="Pfam" id="PF00672">
    <property type="entry name" value="HAMP"/>
    <property type="match status" value="1"/>
</dbReference>
<evidence type="ECO:0000256" key="2">
    <source>
        <dbReference type="ARBA" id="ARBA00022840"/>
    </source>
</evidence>
<dbReference type="Pfam" id="PF25601">
    <property type="entry name" value="AAA_lid_14"/>
    <property type="match status" value="1"/>
</dbReference>
<evidence type="ECO:0000256" key="4">
    <source>
        <dbReference type="ARBA" id="ARBA00023125"/>
    </source>
</evidence>
<dbReference type="PROSITE" id="PS00675">
    <property type="entry name" value="SIGMA54_INTERACT_1"/>
    <property type="match status" value="1"/>
</dbReference>
<dbReference type="PROSITE" id="PS50045">
    <property type="entry name" value="SIGMA54_INTERACT_4"/>
    <property type="match status" value="1"/>
</dbReference>
<dbReference type="SUPFAM" id="SSF52540">
    <property type="entry name" value="P-loop containing nucleoside triphosphate hydrolases"/>
    <property type="match status" value="1"/>
</dbReference>
<dbReference type="Pfam" id="PF00158">
    <property type="entry name" value="Sigma54_activat"/>
    <property type="match status" value="1"/>
</dbReference>
<dbReference type="PRINTS" id="PR01590">
    <property type="entry name" value="HTHFIS"/>
</dbReference>
<evidence type="ECO:0000259" key="8">
    <source>
        <dbReference type="PROSITE" id="PS50045"/>
    </source>
</evidence>
<protein>
    <submittedName>
        <fullName evidence="10">Sigma 54-interacting transcriptional regulator</fullName>
    </submittedName>
</protein>
<evidence type="ECO:0000313" key="10">
    <source>
        <dbReference type="EMBL" id="MBI5248715.1"/>
    </source>
</evidence>
<keyword evidence="5" id="KW-0010">Activator</keyword>
<dbReference type="Gene3D" id="6.10.340.10">
    <property type="match status" value="1"/>
</dbReference>
<keyword evidence="7" id="KW-0812">Transmembrane</keyword>
<dbReference type="PANTHER" id="PTHR32071">
    <property type="entry name" value="TRANSCRIPTIONAL REGULATORY PROTEIN"/>
    <property type="match status" value="1"/>
</dbReference>
<dbReference type="Proteomes" id="UP000807825">
    <property type="component" value="Unassembled WGS sequence"/>
</dbReference>
<dbReference type="GO" id="GO:0043565">
    <property type="term" value="F:sequence-specific DNA binding"/>
    <property type="evidence" value="ECO:0007669"/>
    <property type="project" value="InterPro"/>
</dbReference>
<dbReference type="InterPro" id="IPR025943">
    <property type="entry name" value="Sigma_54_int_dom_ATP-bd_2"/>
</dbReference>
<proteinExistence type="predicted"/>
<dbReference type="GO" id="GO:0006355">
    <property type="term" value="P:regulation of DNA-templated transcription"/>
    <property type="evidence" value="ECO:0007669"/>
    <property type="project" value="InterPro"/>
</dbReference>
<dbReference type="FunFam" id="3.40.50.300:FF:000006">
    <property type="entry name" value="DNA-binding transcriptional regulator NtrC"/>
    <property type="match status" value="1"/>
</dbReference>
<dbReference type="InterPro" id="IPR058031">
    <property type="entry name" value="AAA_lid_NorR"/>
</dbReference>
<evidence type="ECO:0000256" key="3">
    <source>
        <dbReference type="ARBA" id="ARBA00023015"/>
    </source>
</evidence>
<dbReference type="CDD" id="cd00009">
    <property type="entry name" value="AAA"/>
    <property type="match status" value="1"/>
</dbReference>
<dbReference type="InterPro" id="IPR027417">
    <property type="entry name" value="P-loop_NTPase"/>
</dbReference>
<evidence type="ECO:0000256" key="5">
    <source>
        <dbReference type="ARBA" id="ARBA00023159"/>
    </source>
</evidence>
<dbReference type="CDD" id="cd06225">
    <property type="entry name" value="HAMP"/>
    <property type="match status" value="1"/>
</dbReference>
<dbReference type="InterPro" id="IPR003593">
    <property type="entry name" value="AAA+_ATPase"/>
</dbReference>
<keyword evidence="3" id="KW-0805">Transcription regulation</keyword>
<dbReference type="PROSITE" id="PS00676">
    <property type="entry name" value="SIGMA54_INTERACT_2"/>
    <property type="match status" value="1"/>
</dbReference>
<evidence type="ECO:0000256" key="1">
    <source>
        <dbReference type="ARBA" id="ARBA00022741"/>
    </source>
</evidence>
<sequence>MFPTSMKIKLVAGVTALVVASGLTISLWVTHNYGDSLINAGIAQAESLAHAVALESAERVLINDLVALQKMLDHQMRSNPNIAYMFVVRDGRVLAHTFPTGVPKALIESIEPLFQDRATVQKIVSLQGEQFADIAWPIFSGRAGFLRLGFSEKSLRKQVMGLWLQMSLATLVVLVLTVVCCLFFAHRITRPLAALAAATRRVKTGDLDTEVAVHGSSEVAALASSFNDMVKRLREHTTRLEQQAKEIERSHNQTLTFCEIVREIGAMPSLHEIGPSLIARFRNILVCNQMAILVFNEGYNAVCVLSEDGVKILRNEDFAKAFLRELSQMSGVTFLSDSLVKPPTVSDFFRAAPRQAIVPFSDGGRLVGGLVIACLACDCDLKEVEVVGMILSQAAGVIKRAILQEESIKDLQSRLEASSEFRGIVGKHPSMQAVYRIIEDIASTDSTVLIQGESGTGKELVARAVHESSDRRDNPFVVINCSAYPETLLESELFGHERGAFTGAIRRRAGRFEQADGGTVFLDEIGEIQAPAQIKLLRVLQTQSFERIGGDRTLQVNVRILAATNKELSKEVQQGRFREDLFYRLNVIPIFLPPLRERNNDIPLLAKHFLRRFALQQAKDIKEISPEAIRMILEYSWPGNVRELENSIEHAVVLAKGNRIEAVDLPAVLRKTMAPAQPLDSSLMLDSERALLERVLAECDWNKKRAARRLGIGRSTLYAKLKRYQLSKPTLQ</sequence>
<dbReference type="Pfam" id="PF02954">
    <property type="entry name" value="HTH_8"/>
    <property type="match status" value="1"/>
</dbReference>
<dbReference type="PROSITE" id="PS00688">
    <property type="entry name" value="SIGMA54_INTERACT_3"/>
    <property type="match status" value="1"/>
</dbReference>
<dbReference type="InterPro" id="IPR003660">
    <property type="entry name" value="HAMP_dom"/>
</dbReference>
<dbReference type="FunFam" id="1.10.8.60:FF:000014">
    <property type="entry name" value="DNA-binding transcriptional regulator NtrC"/>
    <property type="match status" value="1"/>
</dbReference>
<dbReference type="InterPro" id="IPR009057">
    <property type="entry name" value="Homeodomain-like_sf"/>
</dbReference>
<evidence type="ECO:0000313" key="11">
    <source>
        <dbReference type="Proteomes" id="UP000807825"/>
    </source>
</evidence>
<accession>A0A9D6Z2F9</accession>
<dbReference type="InterPro" id="IPR025662">
    <property type="entry name" value="Sigma_54_int_dom_ATP-bd_1"/>
</dbReference>
<reference evidence="10" key="1">
    <citation type="submission" date="2020-07" db="EMBL/GenBank/DDBJ databases">
        <title>Huge and variable diversity of episymbiotic CPR bacteria and DPANN archaea in groundwater ecosystems.</title>
        <authorList>
            <person name="He C.Y."/>
            <person name="Keren R."/>
            <person name="Whittaker M."/>
            <person name="Farag I.F."/>
            <person name="Doudna J."/>
            <person name="Cate J.H.D."/>
            <person name="Banfield J.F."/>
        </authorList>
    </citation>
    <scope>NUCLEOTIDE SEQUENCE</scope>
    <source>
        <strain evidence="10">NC_groundwater_1664_Pr3_B-0.1um_52_9</strain>
    </source>
</reference>
<keyword evidence="7" id="KW-0472">Membrane</keyword>
<name>A0A9D6Z2F9_9BACT</name>
<comment type="caution">
    <text evidence="10">The sequence shown here is derived from an EMBL/GenBank/DDBJ whole genome shotgun (WGS) entry which is preliminary data.</text>
</comment>
<dbReference type="Gene3D" id="1.10.10.60">
    <property type="entry name" value="Homeodomain-like"/>
    <property type="match status" value="1"/>
</dbReference>
<dbReference type="SUPFAM" id="SSF46689">
    <property type="entry name" value="Homeodomain-like"/>
    <property type="match status" value="1"/>
</dbReference>
<evidence type="ECO:0000259" key="9">
    <source>
        <dbReference type="PROSITE" id="PS50885"/>
    </source>
</evidence>
<keyword evidence="4" id="KW-0238">DNA-binding</keyword>
<dbReference type="InterPro" id="IPR002078">
    <property type="entry name" value="Sigma_54_int"/>
</dbReference>
<dbReference type="GO" id="GO:0005524">
    <property type="term" value="F:ATP binding"/>
    <property type="evidence" value="ECO:0007669"/>
    <property type="project" value="UniProtKB-KW"/>
</dbReference>
<dbReference type="SUPFAM" id="SSF158472">
    <property type="entry name" value="HAMP domain-like"/>
    <property type="match status" value="1"/>
</dbReference>
<feature type="transmembrane region" description="Helical" evidence="7">
    <location>
        <begin position="162"/>
        <end position="185"/>
    </location>
</feature>
<gene>
    <name evidence="10" type="ORF">HY912_04405</name>
</gene>
<dbReference type="AlphaFoldDB" id="A0A9D6Z2F9"/>
<evidence type="ECO:0000256" key="7">
    <source>
        <dbReference type="SAM" id="Phobius"/>
    </source>
</evidence>
<dbReference type="EMBL" id="JACRDE010000130">
    <property type="protein sequence ID" value="MBI5248715.1"/>
    <property type="molecule type" value="Genomic_DNA"/>
</dbReference>
<keyword evidence="6" id="KW-0804">Transcription</keyword>
<dbReference type="SMART" id="SM00382">
    <property type="entry name" value="AAA"/>
    <property type="match status" value="1"/>
</dbReference>
<dbReference type="GO" id="GO:0016020">
    <property type="term" value="C:membrane"/>
    <property type="evidence" value="ECO:0007669"/>
    <property type="project" value="InterPro"/>
</dbReference>
<dbReference type="Gene3D" id="1.10.8.60">
    <property type="match status" value="1"/>
</dbReference>
<keyword evidence="1" id="KW-0547">Nucleotide-binding</keyword>
<dbReference type="SMART" id="SM00304">
    <property type="entry name" value="HAMP"/>
    <property type="match status" value="1"/>
</dbReference>